<name>A0A1M5RS94_9BRAD</name>
<dbReference type="Gene3D" id="3.40.190.150">
    <property type="entry name" value="Bordetella uptake gene, domain 1"/>
    <property type="match status" value="1"/>
</dbReference>
<evidence type="ECO:0000313" key="4">
    <source>
        <dbReference type="Proteomes" id="UP000189796"/>
    </source>
</evidence>
<accession>A0A1M5RS94</accession>
<dbReference type="InterPro" id="IPR042100">
    <property type="entry name" value="Bug_dom1"/>
</dbReference>
<evidence type="ECO:0000313" key="3">
    <source>
        <dbReference type="EMBL" id="SHH29212.1"/>
    </source>
</evidence>
<dbReference type="Proteomes" id="UP000189796">
    <property type="component" value="Chromosome I"/>
</dbReference>
<evidence type="ECO:0000256" key="2">
    <source>
        <dbReference type="SAM" id="SignalP"/>
    </source>
</evidence>
<comment type="similarity">
    <text evidence="1">Belongs to the UPF0065 (bug) family.</text>
</comment>
<dbReference type="AlphaFoldDB" id="A0A1M5RS94"/>
<dbReference type="InterPro" id="IPR005064">
    <property type="entry name" value="BUG"/>
</dbReference>
<reference evidence="3 4" key="1">
    <citation type="submission" date="2016-11" db="EMBL/GenBank/DDBJ databases">
        <authorList>
            <person name="Jaros S."/>
            <person name="Januszkiewicz K."/>
            <person name="Wedrychowicz H."/>
        </authorList>
    </citation>
    <scope>NUCLEOTIDE SEQUENCE [LARGE SCALE GENOMIC DNA]</scope>
    <source>
        <strain evidence="3 4">GAS138</strain>
    </source>
</reference>
<keyword evidence="3" id="KW-0675">Receptor</keyword>
<organism evidence="3 4">
    <name type="scientific">Bradyrhizobium erythrophlei</name>
    <dbReference type="NCBI Taxonomy" id="1437360"/>
    <lineage>
        <taxon>Bacteria</taxon>
        <taxon>Pseudomonadati</taxon>
        <taxon>Pseudomonadota</taxon>
        <taxon>Alphaproteobacteria</taxon>
        <taxon>Hyphomicrobiales</taxon>
        <taxon>Nitrobacteraceae</taxon>
        <taxon>Bradyrhizobium</taxon>
    </lineage>
</organism>
<dbReference type="PANTHER" id="PTHR42928">
    <property type="entry name" value="TRICARBOXYLATE-BINDING PROTEIN"/>
    <property type="match status" value="1"/>
</dbReference>
<dbReference type="RefSeq" id="WP_245332671.1">
    <property type="nucleotide sequence ID" value="NZ_LT670817.1"/>
</dbReference>
<dbReference type="PIRSF" id="PIRSF017082">
    <property type="entry name" value="YflP"/>
    <property type="match status" value="1"/>
</dbReference>
<dbReference type="Pfam" id="PF03401">
    <property type="entry name" value="TctC"/>
    <property type="match status" value="1"/>
</dbReference>
<sequence>MKYSGFRSTFLLSTIVVGLLSLLMSPPALAADWKPTRPINLIVPWAAGGSTDQITRLVASEMEKPLGQTIVIINQPGASGSIGTRSALEAPKDGYTWTAGAAQDLGAYQTLGSLNSSITDWHLFLSVANVQVIGVGPNTPYQSAKELLDAMKAQPGKISVATAGVTSAGHNAMELIAKVAGVKYRHVTYDGGNPAVVATVAGETEVTTQLAVEEADMIRGKRLRPLATVSNKPLELDGYGTIPPLSDTLPGFSAPTNYFGIFIPKGVPDDVVATVQKIWIENVSKSDVLKKYAVSRGALFAPVYGEAAQKAAFPAVQANAWLLFDSGKAKVSPDTVGVPRP</sequence>
<dbReference type="Gene3D" id="3.40.190.10">
    <property type="entry name" value="Periplasmic binding protein-like II"/>
    <property type="match status" value="1"/>
</dbReference>
<protein>
    <submittedName>
        <fullName evidence="3">Tripartite-type tricarboxylate transporter, receptor component TctC</fullName>
    </submittedName>
</protein>
<feature type="chain" id="PRO_5012160708" evidence="2">
    <location>
        <begin position="31"/>
        <end position="341"/>
    </location>
</feature>
<dbReference type="PANTHER" id="PTHR42928:SF5">
    <property type="entry name" value="BLR1237 PROTEIN"/>
    <property type="match status" value="1"/>
</dbReference>
<keyword evidence="2" id="KW-0732">Signal</keyword>
<dbReference type="CDD" id="cd07012">
    <property type="entry name" value="PBP2_Bug_TTT"/>
    <property type="match status" value="1"/>
</dbReference>
<evidence type="ECO:0000256" key="1">
    <source>
        <dbReference type="ARBA" id="ARBA00006987"/>
    </source>
</evidence>
<gene>
    <name evidence="3" type="ORF">SAMN05443248_4345</name>
</gene>
<dbReference type="EMBL" id="LT670817">
    <property type="protein sequence ID" value="SHH29212.1"/>
    <property type="molecule type" value="Genomic_DNA"/>
</dbReference>
<feature type="signal peptide" evidence="2">
    <location>
        <begin position="1"/>
        <end position="30"/>
    </location>
</feature>
<proteinExistence type="inferred from homology"/>